<evidence type="ECO:0000313" key="2">
    <source>
        <dbReference type="Proteomes" id="UP000280698"/>
    </source>
</evidence>
<evidence type="ECO:0000313" key="1">
    <source>
        <dbReference type="EMBL" id="RNL96978.1"/>
    </source>
</evidence>
<dbReference type="Pfam" id="PF08843">
    <property type="entry name" value="AbiEii"/>
    <property type="match status" value="1"/>
</dbReference>
<comment type="caution">
    <text evidence="1">The sequence shown here is derived from an EMBL/GenBank/DDBJ whole genome shotgun (WGS) entry which is preliminary data.</text>
</comment>
<dbReference type="Proteomes" id="UP000280698">
    <property type="component" value="Unassembled WGS sequence"/>
</dbReference>
<dbReference type="EMBL" id="RJLN01000054">
    <property type="protein sequence ID" value="RNL96978.1"/>
    <property type="molecule type" value="Genomic_DNA"/>
</dbReference>
<protein>
    <submittedName>
        <fullName evidence="1">Nucleotidyl transferase AbiEii/AbiGii toxin family protein</fullName>
    </submittedName>
</protein>
<dbReference type="RefSeq" id="WP_199737131.1">
    <property type="nucleotide sequence ID" value="NZ_JAAHBY010000054.1"/>
</dbReference>
<accession>A0ABX9WF85</accession>
<reference evidence="1 2" key="1">
    <citation type="submission" date="2018-11" db="EMBL/GenBank/DDBJ databases">
        <title>Micromonospora sp. PPF5-17, a new actinomycetes isolated from a hot spring soil.</title>
        <authorList>
            <person name="Thawai C."/>
        </authorList>
    </citation>
    <scope>NUCLEOTIDE SEQUENCE [LARGE SCALE GENOMIC DNA]</scope>
    <source>
        <strain evidence="1 2">PPF5-17</strain>
    </source>
</reference>
<gene>
    <name evidence="1" type="ORF">EFE23_18450</name>
</gene>
<dbReference type="InterPro" id="IPR014942">
    <property type="entry name" value="AbiEii"/>
</dbReference>
<keyword evidence="1" id="KW-0808">Transferase</keyword>
<dbReference type="GO" id="GO:0016740">
    <property type="term" value="F:transferase activity"/>
    <property type="evidence" value="ECO:0007669"/>
    <property type="project" value="UniProtKB-KW"/>
</dbReference>
<keyword evidence="2" id="KW-1185">Reference proteome</keyword>
<organism evidence="1 2">
    <name type="scientific">Micromonospora solifontis</name>
    <dbReference type="NCBI Taxonomy" id="2487138"/>
    <lineage>
        <taxon>Bacteria</taxon>
        <taxon>Bacillati</taxon>
        <taxon>Actinomycetota</taxon>
        <taxon>Actinomycetes</taxon>
        <taxon>Micromonosporales</taxon>
        <taxon>Micromonosporaceae</taxon>
        <taxon>Micromonospora</taxon>
    </lineage>
</organism>
<name>A0ABX9WF85_9ACTN</name>
<proteinExistence type="predicted"/>
<feature type="non-terminal residue" evidence="1">
    <location>
        <position position="1"/>
    </location>
</feature>
<sequence length="113" mass="12769">LQRGEANTRWRDFADVYLLSGQHDVDGDELATAVRRVAAYREVMAVSLSEVLDGYATLAQSRWAAWRRKHRLEERLPQDFGVVQRAFLLADRALSGASRGQTWHAGSTAWVAR</sequence>